<proteinExistence type="predicted"/>
<dbReference type="Proteomes" id="UP000814140">
    <property type="component" value="Unassembled WGS sequence"/>
</dbReference>
<reference evidence="1" key="2">
    <citation type="journal article" date="2022" name="New Phytol.">
        <title>Evolutionary transition to the ectomycorrhizal habit in the genomes of a hyperdiverse lineage of mushroom-forming fungi.</title>
        <authorList>
            <person name="Looney B."/>
            <person name="Miyauchi S."/>
            <person name="Morin E."/>
            <person name="Drula E."/>
            <person name="Courty P.E."/>
            <person name="Kohler A."/>
            <person name="Kuo A."/>
            <person name="LaButti K."/>
            <person name="Pangilinan J."/>
            <person name="Lipzen A."/>
            <person name="Riley R."/>
            <person name="Andreopoulos W."/>
            <person name="He G."/>
            <person name="Johnson J."/>
            <person name="Nolan M."/>
            <person name="Tritt A."/>
            <person name="Barry K.W."/>
            <person name="Grigoriev I.V."/>
            <person name="Nagy L.G."/>
            <person name="Hibbett D."/>
            <person name="Henrissat B."/>
            <person name="Matheny P.B."/>
            <person name="Labbe J."/>
            <person name="Martin F.M."/>
        </authorList>
    </citation>
    <scope>NUCLEOTIDE SEQUENCE</scope>
    <source>
        <strain evidence="1">HHB10654</strain>
    </source>
</reference>
<evidence type="ECO:0000313" key="2">
    <source>
        <dbReference type="Proteomes" id="UP000814140"/>
    </source>
</evidence>
<accession>A0ACB8T0T9</accession>
<comment type="caution">
    <text evidence="1">The sequence shown here is derived from an EMBL/GenBank/DDBJ whole genome shotgun (WGS) entry which is preliminary data.</text>
</comment>
<gene>
    <name evidence="1" type="ORF">BV25DRAFT_1856310</name>
</gene>
<name>A0ACB8T0T9_9AGAM</name>
<feature type="non-terminal residue" evidence="1">
    <location>
        <position position="739"/>
    </location>
</feature>
<sequence>MPKATKKKKEKAADFTKAKLKLGKGKQLPANQVDTSFKARSIALPTQSIAVEKDAAVPTTKRKLAFSDLMAHLKHYNAGSRRDALTGLRELFEGYPSLIEPSLTTLISGCVRIIGDEDARVRKALLAFLDWLLPQIPTQNLLPHSSMLMLFTTSAQTHIFLEIQIDAVRFLNLFLDLIPEVVVGGWRDGKGGHGRRVLEGYLGILNAGTKFGDDGDTGPVQATSAASVVLSIPSKLVVFRSLAKFLRVAFAVPGPASPEKSASASKSATQTWFLAPSFTSPSAYEAFDSLLRPVPHDSRGAGAPSRRWQPETHPEDDAENYPNSPTLDFDLVGTSWTLQDLSESMSSSAVLVDRLLQIQGGRSQSEYDSRLARTLHPVLLNAFLDCSPAVFSLSSNPPEAELGIILAVAEIHHSLYVALLKNSEVGTSTPSGVEGLQTILSHMVVYFPFRPSSITKRDIKTEQAFQDLNLIFCELASISVLALPPQAADPSSKRFQRKTDTTKRAHGSSLIQVEHVGEYVVELLKGEPANSQSLSRHITAQSYVALLPSLWSLLNMGGADHSETSDRVLEATLDHAMRISSSSAVKRPSVEFLSRLVLVSGYPRYSGSFRTCRRSVDVLKFQQWISQLPKMLWELGTNNLPLTEVTFRFLLRLFQRRSPLGLAEVADQLSSRFIPYFTITHPVRGELPGPYTRIDIPELRRLAVDTMVMVSAWISADPRERLDAAIQKAVRGTDQESYW</sequence>
<organism evidence="1 2">
    <name type="scientific">Artomyces pyxidatus</name>
    <dbReference type="NCBI Taxonomy" id="48021"/>
    <lineage>
        <taxon>Eukaryota</taxon>
        <taxon>Fungi</taxon>
        <taxon>Dikarya</taxon>
        <taxon>Basidiomycota</taxon>
        <taxon>Agaricomycotina</taxon>
        <taxon>Agaricomycetes</taxon>
        <taxon>Russulales</taxon>
        <taxon>Auriscalpiaceae</taxon>
        <taxon>Artomyces</taxon>
    </lineage>
</organism>
<reference evidence="1" key="1">
    <citation type="submission" date="2021-03" db="EMBL/GenBank/DDBJ databases">
        <authorList>
            <consortium name="DOE Joint Genome Institute"/>
            <person name="Ahrendt S."/>
            <person name="Looney B.P."/>
            <person name="Miyauchi S."/>
            <person name="Morin E."/>
            <person name="Drula E."/>
            <person name="Courty P.E."/>
            <person name="Chicoki N."/>
            <person name="Fauchery L."/>
            <person name="Kohler A."/>
            <person name="Kuo A."/>
            <person name="Labutti K."/>
            <person name="Pangilinan J."/>
            <person name="Lipzen A."/>
            <person name="Riley R."/>
            <person name="Andreopoulos W."/>
            <person name="He G."/>
            <person name="Johnson J."/>
            <person name="Barry K.W."/>
            <person name="Grigoriev I.V."/>
            <person name="Nagy L."/>
            <person name="Hibbett D."/>
            <person name="Henrissat B."/>
            <person name="Matheny P.B."/>
            <person name="Labbe J."/>
            <person name="Martin F."/>
        </authorList>
    </citation>
    <scope>NUCLEOTIDE SEQUENCE</scope>
    <source>
        <strain evidence="1">HHB10654</strain>
    </source>
</reference>
<keyword evidence="2" id="KW-1185">Reference proteome</keyword>
<protein>
    <submittedName>
        <fullName evidence="1">Uncharacterized protein</fullName>
    </submittedName>
</protein>
<dbReference type="EMBL" id="MU277208">
    <property type="protein sequence ID" value="KAI0062344.1"/>
    <property type="molecule type" value="Genomic_DNA"/>
</dbReference>
<evidence type="ECO:0000313" key="1">
    <source>
        <dbReference type="EMBL" id="KAI0062344.1"/>
    </source>
</evidence>